<dbReference type="SUPFAM" id="SSF48726">
    <property type="entry name" value="Immunoglobulin"/>
    <property type="match status" value="1"/>
</dbReference>
<accession>A0A8E4SEH3</accession>
<dbReference type="InterPro" id="IPR003597">
    <property type="entry name" value="Ig_C1-set"/>
</dbReference>
<dbReference type="SMART" id="SM00407">
    <property type="entry name" value="IGc1"/>
    <property type="match status" value="1"/>
</dbReference>
<evidence type="ECO:0000256" key="3">
    <source>
        <dbReference type="ARBA" id="ARBA00022989"/>
    </source>
</evidence>
<evidence type="ECO:0000256" key="4">
    <source>
        <dbReference type="ARBA" id="ARBA00023157"/>
    </source>
</evidence>
<dbReference type="InterPro" id="IPR000353">
    <property type="entry name" value="MHC_II_b_N"/>
</dbReference>
<dbReference type="InterPro" id="IPR013783">
    <property type="entry name" value="Ig-like_fold"/>
</dbReference>
<keyword evidence="3 6" id="KW-1133">Transmembrane helix</keyword>
<feature type="domain" description="Ig-like" evidence="7">
    <location>
        <begin position="117"/>
        <end position="208"/>
    </location>
</feature>
<dbReference type="GO" id="GO:0006955">
    <property type="term" value="P:immune response"/>
    <property type="evidence" value="ECO:0007669"/>
    <property type="project" value="InterPro"/>
</dbReference>
<dbReference type="PANTHER" id="PTHR19944:SF99">
    <property type="entry name" value="HLA CLASS II HISTOCOMPATIBILITY ANTIGEN, DRB1 BETA CHAIN"/>
    <property type="match status" value="1"/>
</dbReference>
<dbReference type="SUPFAM" id="SSF54452">
    <property type="entry name" value="MHC antigen-recognition domain"/>
    <property type="match status" value="1"/>
</dbReference>
<dbReference type="PROSITE" id="PS50835">
    <property type="entry name" value="IG_LIKE"/>
    <property type="match status" value="1"/>
</dbReference>
<keyword evidence="6" id="KW-0472">Membrane</keyword>
<proteinExistence type="evidence at transcript level"/>
<dbReference type="AlphaFoldDB" id="A0A8E4SEH3"/>
<dbReference type="Gene3D" id="3.10.320.10">
    <property type="entry name" value="Class II Histocompatibility Antigen, M Beta Chain, Chain B, domain 1"/>
    <property type="match status" value="1"/>
</dbReference>
<dbReference type="GO" id="GO:0019882">
    <property type="term" value="P:antigen processing and presentation"/>
    <property type="evidence" value="ECO:0007669"/>
    <property type="project" value="InterPro"/>
</dbReference>
<keyword evidence="4" id="KW-1015">Disulfide bond</keyword>
<dbReference type="InterPro" id="IPR007110">
    <property type="entry name" value="Ig-like_dom"/>
</dbReference>
<reference evidence="8" key="1">
    <citation type="submission" date="2019-08" db="EMBL/GenBank/DDBJ databases">
        <title>Molecular Cloning and expression analysis of MHC II beta gene in American shad (Alosa sapidissima).</title>
        <authorList>
            <person name="Li X."/>
        </authorList>
    </citation>
    <scope>NUCLEOTIDE SEQUENCE</scope>
</reference>
<dbReference type="InterPro" id="IPR050160">
    <property type="entry name" value="MHC/Immunoglobulin"/>
</dbReference>
<keyword evidence="5" id="KW-0325">Glycoprotein</keyword>
<evidence type="ECO:0000256" key="2">
    <source>
        <dbReference type="ARBA" id="ARBA00022692"/>
    </source>
</evidence>
<dbReference type="EMBL" id="MN364682">
    <property type="protein sequence ID" value="QPK67215.1"/>
    <property type="molecule type" value="mRNA"/>
</dbReference>
<sequence length="255" mass="28637">MSSLQYYVSGVIFASTLLGVGAFNGYYEYYTATCHFNPNHLSDVEFIVTSWFNKDPYIRFNSTVGEFVGYTALGVKNAERFNKDPAVMAKWRGVKDRYCKINIPLEYNAILSKTVEPEVMLSMGRPPSGGHPAMLMCSAYNFYPKMIRVKWYRDDQEVTTGDVISTEELADGDWYYQMHSHLAFTPKAGEKISCSVEHASLKEPKELVWDSSMPEPERNKIAIGAAGLVLGLIVTAAGFIYYRTKARGRILVPSG</sequence>
<feature type="transmembrane region" description="Helical" evidence="6">
    <location>
        <begin position="221"/>
        <end position="242"/>
    </location>
</feature>
<dbReference type="Gene3D" id="2.60.40.10">
    <property type="entry name" value="Immunoglobulins"/>
    <property type="match status" value="1"/>
</dbReference>
<dbReference type="GO" id="GO:0042613">
    <property type="term" value="C:MHC class II protein complex"/>
    <property type="evidence" value="ECO:0007669"/>
    <property type="project" value="InterPro"/>
</dbReference>
<dbReference type="Pfam" id="PF07654">
    <property type="entry name" value="C1-set"/>
    <property type="match status" value="1"/>
</dbReference>
<name>A0A8E4SEH3_ALOSP</name>
<dbReference type="SMART" id="SM00921">
    <property type="entry name" value="MHC_II_beta"/>
    <property type="match status" value="1"/>
</dbReference>
<feature type="transmembrane region" description="Helical" evidence="6">
    <location>
        <begin position="7"/>
        <end position="27"/>
    </location>
</feature>
<protein>
    <submittedName>
        <fullName evidence="8">MHC class II antigen beta chain</fullName>
    </submittedName>
</protein>
<comment type="subcellular location">
    <subcellularLocation>
        <location evidence="1">Membrane</location>
        <topology evidence="1">Single-pass type I membrane protein</topology>
    </subcellularLocation>
</comment>
<dbReference type="InterPro" id="IPR036179">
    <property type="entry name" value="Ig-like_dom_sf"/>
</dbReference>
<evidence type="ECO:0000259" key="7">
    <source>
        <dbReference type="PROSITE" id="PS50835"/>
    </source>
</evidence>
<evidence type="ECO:0000313" key="8">
    <source>
        <dbReference type="EMBL" id="QPK67215.1"/>
    </source>
</evidence>
<dbReference type="Pfam" id="PF00969">
    <property type="entry name" value="MHC_II_beta"/>
    <property type="match status" value="1"/>
</dbReference>
<dbReference type="InterPro" id="IPR011162">
    <property type="entry name" value="MHC_I/II-like_Ag-recog"/>
</dbReference>
<dbReference type="PANTHER" id="PTHR19944">
    <property type="entry name" value="MHC CLASS II-RELATED"/>
    <property type="match status" value="1"/>
</dbReference>
<evidence type="ECO:0000256" key="5">
    <source>
        <dbReference type="ARBA" id="ARBA00023180"/>
    </source>
</evidence>
<organism evidence="8">
    <name type="scientific">Alosa sapidissima</name>
    <name type="common">American shad</name>
    <name type="synonym">Clupea sapidissima</name>
    <dbReference type="NCBI Taxonomy" id="34773"/>
    <lineage>
        <taxon>Eukaryota</taxon>
        <taxon>Metazoa</taxon>
        <taxon>Chordata</taxon>
        <taxon>Craniata</taxon>
        <taxon>Vertebrata</taxon>
        <taxon>Euteleostomi</taxon>
        <taxon>Actinopterygii</taxon>
        <taxon>Neopterygii</taxon>
        <taxon>Teleostei</taxon>
        <taxon>Clupei</taxon>
        <taxon>Clupeiformes</taxon>
        <taxon>Clupeoidei</taxon>
        <taxon>Clupeidae</taxon>
        <taxon>Alosa</taxon>
    </lineage>
</organism>
<evidence type="ECO:0000256" key="6">
    <source>
        <dbReference type="SAM" id="Phobius"/>
    </source>
</evidence>
<evidence type="ECO:0000256" key="1">
    <source>
        <dbReference type="ARBA" id="ARBA00004479"/>
    </source>
</evidence>
<dbReference type="InterPro" id="IPR014745">
    <property type="entry name" value="MHC_II_a/b_N"/>
</dbReference>
<keyword evidence="2 6" id="KW-0812">Transmembrane</keyword>